<dbReference type="Proteomes" id="UP000199516">
    <property type="component" value="Unassembled WGS sequence"/>
</dbReference>
<name>A0A1I2CUP3_9BACI</name>
<dbReference type="AlphaFoldDB" id="A0A1I2CUP3"/>
<dbReference type="Gene3D" id="3.30.30.80">
    <property type="entry name" value="probable RNA-binding protein from clostridium symbiosum atcc 14940"/>
    <property type="match status" value="1"/>
</dbReference>
<dbReference type="STRING" id="930128.SAMN05192532_103214"/>
<evidence type="ECO:0000259" key="1">
    <source>
        <dbReference type="SMART" id="SM01245"/>
    </source>
</evidence>
<dbReference type="InterPro" id="IPR032782">
    <property type="entry name" value="KhpB_N"/>
</dbReference>
<dbReference type="PANTHER" id="PTHR38032:SF1">
    <property type="entry name" value="RNA-BINDING PROTEIN KHPB N-TERMINAL DOMAIN-CONTAINING PROTEIN"/>
    <property type="match status" value="1"/>
</dbReference>
<dbReference type="InterPro" id="IPR046866">
    <property type="entry name" value="FapA_N"/>
</dbReference>
<organism evidence="2 3">
    <name type="scientific">Alteribacillus iranensis</name>
    <dbReference type="NCBI Taxonomy" id="930128"/>
    <lineage>
        <taxon>Bacteria</taxon>
        <taxon>Bacillati</taxon>
        <taxon>Bacillota</taxon>
        <taxon>Bacilli</taxon>
        <taxon>Bacillales</taxon>
        <taxon>Bacillaceae</taxon>
        <taxon>Alteribacillus</taxon>
    </lineage>
</organism>
<dbReference type="InterPro" id="IPR038247">
    <property type="entry name" value="Jag_N_dom_sf"/>
</dbReference>
<gene>
    <name evidence="2" type="ORF">SAMN05192532_103214</name>
</gene>
<protein>
    <recommendedName>
        <fullName evidence="1">RNA-binding protein KhpB N-terminal domain-containing protein</fullName>
    </recommendedName>
</protein>
<evidence type="ECO:0000313" key="2">
    <source>
        <dbReference type="EMBL" id="SFE71974.1"/>
    </source>
</evidence>
<sequence length="655" mass="73936">MKHPFEFKGYSYEEAVKEAEETLGIPRDQLDIQRISDTRRGFLSWKQPAVHIRVQFKNENDTSSHRKKSSSERMEGKAWIEDGQIIFQPNDHQLPLCKPSDDVFVYRDGKLIEEQTVMKAGETWTVEGNKEYRKTKWSVTADSDKLQAILKVRPGCTVIKEVIDTAPSEQLHLKVKEVEHIENELTVQDIEQELRDQNISYGINQEAIESACKSDKEQRFVIAEGEPPTHGTDGTLMYQFELQPQKVAPKLLDGGTVDFRESTYIPTVQPKETIAYIIPPERGKDGTDIYGESIKANDGKPVSLQEGEGIQYIATENRIIATKAGRPHAENTGSTVHLSIVPKYEHNGHVNMESGNVQFDGDIIIHGNVEDQMKVEAAGELIVEGYATNAVVKSGHRMFINQNVINTSISAGNSNQVLAEIRDNILEEADQMSQIIQALEQLKQSPSFKDDNTNIQSLLSLLFNKKFHRFVPNIKKIIISIEKKKDVLNKEWQSLAAQLYRTFVILHKDGVKSIDDLRMLHRRMVSLQEEIQTTSSSKADVTFSYGMNSDIISNSDVHVIGKGCTHTKIRADGKVTIDRTFVGGSIYARDRIEIGTAGSRAGTKTWLEVPEDGEIRINQAMEDTIIKIGNRRFECRVETRNIYARLDKSGELLIK</sequence>
<reference evidence="2 3" key="1">
    <citation type="submission" date="2016-10" db="EMBL/GenBank/DDBJ databases">
        <authorList>
            <person name="de Groot N.N."/>
        </authorList>
    </citation>
    <scope>NUCLEOTIDE SEQUENCE [LARGE SCALE GENOMIC DNA]</scope>
    <source>
        <strain evidence="2 3">DSM 23995</strain>
    </source>
</reference>
<dbReference type="EMBL" id="FONT01000003">
    <property type="protein sequence ID" value="SFE71974.1"/>
    <property type="molecule type" value="Genomic_DNA"/>
</dbReference>
<keyword evidence="3" id="KW-1185">Reference proteome</keyword>
<accession>A0A1I2CUP3</accession>
<dbReference type="Pfam" id="PF03961">
    <property type="entry name" value="FapA"/>
    <property type="match status" value="1"/>
</dbReference>
<evidence type="ECO:0000313" key="3">
    <source>
        <dbReference type="Proteomes" id="UP000199516"/>
    </source>
</evidence>
<dbReference type="RefSeq" id="WP_091660408.1">
    <property type="nucleotide sequence ID" value="NZ_FONT01000003.1"/>
</dbReference>
<dbReference type="Pfam" id="PF14804">
    <property type="entry name" value="Jag_N"/>
    <property type="match status" value="1"/>
</dbReference>
<dbReference type="Pfam" id="PF20250">
    <property type="entry name" value="FapA_N"/>
    <property type="match status" value="1"/>
</dbReference>
<proteinExistence type="predicted"/>
<dbReference type="OrthoDB" id="1279at2"/>
<dbReference type="SMART" id="SM01245">
    <property type="entry name" value="Jag_N"/>
    <property type="match status" value="1"/>
</dbReference>
<dbReference type="InterPro" id="IPR046865">
    <property type="entry name" value="FapA_b_solenoid"/>
</dbReference>
<dbReference type="PANTHER" id="PTHR38032">
    <property type="entry name" value="POLYMERASE-RELATED"/>
    <property type="match status" value="1"/>
</dbReference>
<feature type="domain" description="RNA-binding protein KhpB N-terminal" evidence="1">
    <location>
        <begin position="6"/>
        <end position="57"/>
    </location>
</feature>
<dbReference type="InterPro" id="IPR005646">
    <property type="entry name" value="FapA"/>
</dbReference>